<evidence type="ECO:0000256" key="9">
    <source>
        <dbReference type="SAM" id="Phobius"/>
    </source>
</evidence>
<dbReference type="EMBL" id="JACHGJ010000008">
    <property type="protein sequence ID" value="MBB6481977.1"/>
    <property type="molecule type" value="Genomic_DNA"/>
</dbReference>
<sequence>MKRLHFITAMAAVVLAVGMLFLNVWQSFRYNRIVDEVAALEMEQKRLLEQNKRLIAGTAVLSSPGRIDEIAKDELGLEKQDPTDIIRIELPEERP</sequence>
<evidence type="ECO:0000256" key="6">
    <source>
        <dbReference type="ARBA" id="ARBA00023136"/>
    </source>
</evidence>
<protein>
    <recommendedName>
        <fullName evidence="8">Cell division protein FtsL</fullName>
    </recommendedName>
</protein>
<keyword evidence="4 9" id="KW-0812">Transmembrane</keyword>
<gene>
    <name evidence="10" type="ORF">HNR50_003658</name>
</gene>
<comment type="subcellular location">
    <subcellularLocation>
        <location evidence="1">Cell membrane</location>
        <topology evidence="1">Single-pass type II membrane protein</topology>
    </subcellularLocation>
</comment>
<proteinExistence type="predicted"/>
<dbReference type="Proteomes" id="UP000587760">
    <property type="component" value="Unassembled WGS sequence"/>
</dbReference>
<organism evidence="10 11">
    <name type="scientific">Spirochaeta isovalerica</name>
    <dbReference type="NCBI Taxonomy" id="150"/>
    <lineage>
        <taxon>Bacteria</taxon>
        <taxon>Pseudomonadati</taxon>
        <taxon>Spirochaetota</taxon>
        <taxon>Spirochaetia</taxon>
        <taxon>Spirochaetales</taxon>
        <taxon>Spirochaetaceae</taxon>
        <taxon>Spirochaeta</taxon>
    </lineage>
</organism>
<dbReference type="AlphaFoldDB" id="A0A841RFI3"/>
<comment type="caution">
    <text evidence="10">The sequence shown here is derived from an EMBL/GenBank/DDBJ whole genome shotgun (WGS) entry which is preliminary data.</text>
</comment>
<dbReference type="InterPro" id="IPR011922">
    <property type="entry name" value="Cell_div_FtsL"/>
</dbReference>
<dbReference type="NCBIfam" id="TIGR02209">
    <property type="entry name" value="ftsL_broad"/>
    <property type="match status" value="1"/>
</dbReference>
<keyword evidence="11" id="KW-1185">Reference proteome</keyword>
<dbReference type="RefSeq" id="WP_343060233.1">
    <property type="nucleotide sequence ID" value="NZ_JACHGJ010000008.1"/>
</dbReference>
<evidence type="ECO:0000256" key="7">
    <source>
        <dbReference type="ARBA" id="ARBA00023306"/>
    </source>
</evidence>
<reference evidence="10 11" key="1">
    <citation type="submission" date="2020-08" db="EMBL/GenBank/DDBJ databases">
        <title>Genomic Encyclopedia of Type Strains, Phase IV (KMG-IV): sequencing the most valuable type-strain genomes for metagenomic binning, comparative biology and taxonomic classification.</title>
        <authorList>
            <person name="Goeker M."/>
        </authorList>
    </citation>
    <scope>NUCLEOTIDE SEQUENCE [LARGE SCALE GENOMIC DNA]</scope>
    <source>
        <strain evidence="10 11">DSM 2461</strain>
    </source>
</reference>
<evidence type="ECO:0000313" key="10">
    <source>
        <dbReference type="EMBL" id="MBB6481977.1"/>
    </source>
</evidence>
<evidence type="ECO:0000313" key="11">
    <source>
        <dbReference type="Proteomes" id="UP000587760"/>
    </source>
</evidence>
<keyword evidence="6 9" id="KW-0472">Membrane</keyword>
<evidence type="ECO:0000256" key="1">
    <source>
        <dbReference type="ARBA" id="ARBA00004401"/>
    </source>
</evidence>
<evidence type="ECO:0000256" key="2">
    <source>
        <dbReference type="ARBA" id="ARBA00022475"/>
    </source>
</evidence>
<evidence type="ECO:0000256" key="4">
    <source>
        <dbReference type="ARBA" id="ARBA00022692"/>
    </source>
</evidence>
<keyword evidence="5 9" id="KW-1133">Transmembrane helix</keyword>
<dbReference type="InterPro" id="IPR007060">
    <property type="entry name" value="FtsL/DivIC"/>
</dbReference>
<keyword evidence="3 10" id="KW-0132">Cell division</keyword>
<dbReference type="Pfam" id="PF04977">
    <property type="entry name" value="DivIC"/>
    <property type="match status" value="1"/>
</dbReference>
<evidence type="ECO:0000256" key="3">
    <source>
        <dbReference type="ARBA" id="ARBA00022618"/>
    </source>
</evidence>
<dbReference type="GO" id="GO:0005886">
    <property type="term" value="C:plasma membrane"/>
    <property type="evidence" value="ECO:0007669"/>
    <property type="project" value="UniProtKB-SubCell"/>
</dbReference>
<keyword evidence="7" id="KW-0131">Cell cycle</keyword>
<accession>A0A841RFI3</accession>
<evidence type="ECO:0000256" key="5">
    <source>
        <dbReference type="ARBA" id="ARBA00022989"/>
    </source>
</evidence>
<dbReference type="GO" id="GO:0051301">
    <property type="term" value="P:cell division"/>
    <property type="evidence" value="ECO:0007669"/>
    <property type="project" value="UniProtKB-KW"/>
</dbReference>
<feature type="transmembrane region" description="Helical" evidence="9">
    <location>
        <begin position="6"/>
        <end position="25"/>
    </location>
</feature>
<evidence type="ECO:0000256" key="8">
    <source>
        <dbReference type="NCBIfam" id="TIGR02209"/>
    </source>
</evidence>
<name>A0A841RFI3_9SPIO</name>
<keyword evidence="2" id="KW-1003">Cell membrane</keyword>